<evidence type="ECO:0000256" key="2">
    <source>
        <dbReference type="ARBA" id="ARBA00022692"/>
    </source>
</evidence>
<evidence type="ECO:0000256" key="3">
    <source>
        <dbReference type="ARBA" id="ARBA00022989"/>
    </source>
</evidence>
<reference evidence="6 7" key="1">
    <citation type="submission" date="2017-03" db="EMBL/GenBank/DDBJ databases">
        <title>Genome Survey of Euroglyphus maynei.</title>
        <authorList>
            <person name="Arlian L.G."/>
            <person name="Morgan M.S."/>
            <person name="Rider S.D."/>
        </authorList>
    </citation>
    <scope>NUCLEOTIDE SEQUENCE [LARGE SCALE GENOMIC DNA]</scope>
    <source>
        <strain evidence="6">Arlian Lab</strain>
        <tissue evidence="6">Whole body</tissue>
    </source>
</reference>
<sequence>YGRKIGLIIILTAYILSSISPVLTTNYYAFLACQAIQGSTWPIGILIGIAFGIEFVTPEYRADILALVGLAFQFGEWCTYFYIQSLRHWVWITIINTGFVVPYFIFYQYCDESPQWLLATKRFDKLKDLFQRMNRINRANMDGDSIDSIINVRI</sequence>
<protein>
    <submittedName>
        <fullName evidence="6">Organic cation/carnitine transporter-like protein</fullName>
    </submittedName>
</protein>
<keyword evidence="3 5" id="KW-1133">Transmembrane helix</keyword>
<dbReference type="OrthoDB" id="6494424at2759"/>
<dbReference type="EMBL" id="MUJZ01003754">
    <property type="protein sequence ID" value="OTF83430.1"/>
    <property type="molecule type" value="Genomic_DNA"/>
</dbReference>
<proteinExistence type="predicted"/>
<dbReference type="InterPro" id="IPR005828">
    <property type="entry name" value="MFS_sugar_transport-like"/>
</dbReference>
<comment type="caution">
    <text evidence="6">The sequence shown here is derived from an EMBL/GenBank/DDBJ whole genome shotgun (WGS) entry which is preliminary data.</text>
</comment>
<keyword evidence="2 5" id="KW-0812">Transmembrane</keyword>
<evidence type="ECO:0000256" key="5">
    <source>
        <dbReference type="SAM" id="Phobius"/>
    </source>
</evidence>
<gene>
    <name evidence="6" type="ORF">BLA29_012690</name>
</gene>
<dbReference type="Pfam" id="PF00083">
    <property type="entry name" value="Sugar_tr"/>
    <property type="match status" value="1"/>
</dbReference>
<dbReference type="SUPFAM" id="SSF103473">
    <property type="entry name" value="MFS general substrate transporter"/>
    <property type="match status" value="1"/>
</dbReference>
<dbReference type="Gene3D" id="1.20.1250.20">
    <property type="entry name" value="MFS general substrate transporter like domains"/>
    <property type="match status" value="1"/>
</dbReference>
<evidence type="ECO:0000256" key="1">
    <source>
        <dbReference type="ARBA" id="ARBA00004141"/>
    </source>
</evidence>
<dbReference type="Proteomes" id="UP000194236">
    <property type="component" value="Unassembled WGS sequence"/>
</dbReference>
<keyword evidence="4 5" id="KW-0472">Membrane</keyword>
<dbReference type="PANTHER" id="PTHR24064">
    <property type="entry name" value="SOLUTE CARRIER FAMILY 22 MEMBER"/>
    <property type="match status" value="1"/>
</dbReference>
<dbReference type="AlphaFoldDB" id="A0A1Y3BR42"/>
<dbReference type="InterPro" id="IPR036259">
    <property type="entry name" value="MFS_trans_sf"/>
</dbReference>
<name>A0A1Y3BR42_EURMA</name>
<comment type="subcellular location">
    <subcellularLocation>
        <location evidence="1">Membrane</location>
        <topology evidence="1">Multi-pass membrane protein</topology>
    </subcellularLocation>
</comment>
<dbReference type="GO" id="GO:0022857">
    <property type="term" value="F:transmembrane transporter activity"/>
    <property type="evidence" value="ECO:0007669"/>
    <property type="project" value="InterPro"/>
</dbReference>
<evidence type="ECO:0000313" key="7">
    <source>
        <dbReference type="Proteomes" id="UP000194236"/>
    </source>
</evidence>
<accession>A0A1Y3BR42</accession>
<organism evidence="6 7">
    <name type="scientific">Euroglyphus maynei</name>
    <name type="common">Mayne's house dust mite</name>
    <dbReference type="NCBI Taxonomy" id="6958"/>
    <lineage>
        <taxon>Eukaryota</taxon>
        <taxon>Metazoa</taxon>
        <taxon>Ecdysozoa</taxon>
        <taxon>Arthropoda</taxon>
        <taxon>Chelicerata</taxon>
        <taxon>Arachnida</taxon>
        <taxon>Acari</taxon>
        <taxon>Acariformes</taxon>
        <taxon>Sarcoptiformes</taxon>
        <taxon>Astigmata</taxon>
        <taxon>Psoroptidia</taxon>
        <taxon>Analgoidea</taxon>
        <taxon>Pyroglyphidae</taxon>
        <taxon>Pyroglyphinae</taxon>
        <taxon>Euroglyphus</taxon>
    </lineage>
</organism>
<feature type="transmembrane region" description="Helical" evidence="5">
    <location>
        <begin position="64"/>
        <end position="83"/>
    </location>
</feature>
<feature type="transmembrane region" description="Helical" evidence="5">
    <location>
        <begin position="7"/>
        <end position="29"/>
    </location>
</feature>
<keyword evidence="7" id="KW-1185">Reference proteome</keyword>
<feature type="transmembrane region" description="Helical" evidence="5">
    <location>
        <begin position="41"/>
        <end position="57"/>
    </location>
</feature>
<evidence type="ECO:0000313" key="6">
    <source>
        <dbReference type="EMBL" id="OTF83430.1"/>
    </source>
</evidence>
<feature type="transmembrane region" description="Helical" evidence="5">
    <location>
        <begin position="89"/>
        <end position="107"/>
    </location>
</feature>
<evidence type="ECO:0000256" key="4">
    <source>
        <dbReference type="ARBA" id="ARBA00023136"/>
    </source>
</evidence>
<dbReference type="GO" id="GO:0016020">
    <property type="term" value="C:membrane"/>
    <property type="evidence" value="ECO:0007669"/>
    <property type="project" value="UniProtKB-SubCell"/>
</dbReference>
<feature type="non-terminal residue" evidence="6">
    <location>
        <position position="1"/>
    </location>
</feature>